<dbReference type="SUPFAM" id="SSF48350">
    <property type="entry name" value="GTPase activation domain, GAP"/>
    <property type="match status" value="1"/>
</dbReference>
<reference evidence="5" key="1">
    <citation type="journal article" date="2020" name="J. Eukaryot. Microbiol.">
        <title>De novo Sequencing, Assembly and Annotation of the Transcriptome for the Free-Living Testate Amoeba Arcella intermedia.</title>
        <authorList>
            <person name="Ribeiro G.M."/>
            <person name="Porfirio-Sousa A.L."/>
            <person name="Maurer-Alcala X.X."/>
            <person name="Katz L.A."/>
            <person name="Lahr D.J.G."/>
        </authorList>
    </citation>
    <scope>NUCLEOTIDE SEQUENCE</scope>
</reference>
<dbReference type="Gene3D" id="1.10.555.10">
    <property type="entry name" value="Rho GTPase activation protein"/>
    <property type="match status" value="1"/>
</dbReference>
<dbReference type="CDD" id="cd00159">
    <property type="entry name" value="RhoGAP"/>
    <property type="match status" value="1"/>
</dbReference>
<dbReference type="EMBL" id="GIBP01000716">
    <property type="protein sequence ID" value="NDV29685.1"/>
    <property type="molecule type" value="Transcribed_RNA"/>
</dbReference>
<dbReference type="SMART" id="SM00239">
    <property type="entry name" value="C2"/>
    <property type="match status" value="1"/>
</dbReference>
<dbReference type="SMART" id="SM00324">
    <property type="entry name" value="RhoGAP"/>
    <property type="match status" value="1"/>
</dbReference>
<dbReference type="InterPro" id="IPR000198">
    <property type="entry name" value="RhoGAP_dom"/>
</dbReference>
<evidence type="ECO:0000256" key="1">
    <source>
        <dbReference type="ARBA" id="ARBA00022468"/>
    </source>
</evidence>
<feature type="compositionally biased region" description="Pro residues" evidence="2">
    <location>
        <begin position="1"/>
        <end position="43"/>
    </location>
</feature>
<dbReference type="InterPro" id="IPR008936">
    <property type="entry name" value="Rho_GTPase_activation_prot"/>
</dbReference>
<evidence type="ECO:0000313" key="5">
    <source>
        <dbReference type="EMBL" id="NDV29685.1"/>
    </source>
</evidence>
<dbReference type="Pfam" id="PF00620">
    <property type="entry name" value="RhoGAP"/>
    <property type="match status" value="1"/>
</dbReference>
<accession>A0A6B2KYK8</accession>
<protein>
    <recommendedName>
        <fullName evidence="6">Rho-GAP domain-containing protein</fullName>
    </recommendedName>
</protein>
<dbReference type="PROSITE" id="PS50238">
    <property type="entry name" value="RHOGAP"/>
    <property type="match status" value="1"/>
</dbReference>
<dbReference type="GO" id="GO:0007165">
    <property type="term" value="P:signal transduction"/>
    <property type="evidence" value="ECO:0007669"/>
    <property type="project" value="InterPro"/>
</dbReference>
<dbReference type="SUPFAM" id="SSF49562">
    <property type="entry name" value="C2 domain (Calcium/lipid-binding domain, CaLB)"/>
    <property type="match status" value="1"/>
</dbReference>
<dbReference type="Gene3D" id="2.60.40.150">
    <property type="entry name" value="C2 domain"/>
    <property type="match status" value="1"/>
</dbReference>
<dbReference type="InterPro" id="IPR051025">
    <property type="entry name" value="RhoGAP"/>
</dbReference>
<proteinExistence type="predicted"/>
<dbReference type="InterPro" id="IPR000008">
    <property type="entry name" value="C2_dom"/>
</dbReference>
<dbReference type="AlphaFoldDB" id="A0A6B2KYK8"/>
<evidence type="ECO:0000259" key="4">
    <source>
        <dbReference type="PROSITE" id="PS50238"/>
    </source>
</evidence>
<dbReference type="Pfam" id="PF00168">
    <property type="entry name" value="C2"/>
    <property type="match status" value="1"/>
</dbReference>
<name>A0A6B2KYK8_9EUKA</name>
<dbReference type="InterPro" id="IPR035892">
    <property type="entry name" value="C2_domain_sf"/>
</dbReference>
<evidence type="ECO:0000256" key="2">
    <source>
        <dbReference type="SAM" id="MobiDB-lite"/>
    </source>
</evidence>
<keyword evidence="1" id="KW-0343">GTPase activation</keyword>
<feature type="region of interest" description="Disordered" evidence="2">
    <location>
        <begin position="1"/>
        <end position="46"/>
    </location>
</feature>
<dbReference type="PANTHER" id="PTHR15228">
    <property type="entry name" value="SPERMATHECAL PHYSIOLOGY VARIANT"/>
    <property type="match status" value="1"/>
</dbReference>
<feature type="domain" description="C2" evidence="3">
    <location>
        <begin position="372"/>
        <end position="493"/>
    </location>
</feature>
<dbReference type="PROSITE" id="PS50004">
    <property type="entry name" value="C2"/>
    <property type="match status" value="1"/>
</dbReference>
<feature type="domain" description="Rho-GAP" evidence="4">
    <location>
        <begin position="534"/>
        <end position="722"/>
    </location>
</feature>
<sequence>MPAAPTPSTAPPPSAPPSSPPPSVPPLSPTPTLPPPAFPPPTSPLATATATFPMTESFSRAQSTLLTKEKRLLNQLERSDRYANSLESADKCTPKIKGDIRTQLLFVIYLQKPKDPTPTMALLAEWILNEKLHTAIFDFSQVEQITLLLEKIAFLNSSQAANIDRLTIYIDEGDLSGPYDVKELSAKLHEIILLFTVNNFNNALLVLNAPHVVDSKDSDLKDAISSWQQTYIFGDEKGVLDIQKEYGKTKRLIRRCLRSTLLVWGGDKEILSLNAHLSALGIVVAHVANGTEAKNFFKKFPNLLHNPFFRLLVVTENPEEEMISIIRGQGFHSPILFYVQTPVLDTIIPEPFFAAPRVNVTSEHGEIIRYGSMTALDWAPNLNGPLGNSLWSGVVVMHDIKGRGLLSMDSNGKSDPFLQVYMDDNRKYKSQKKFKTLNPVWSELNWEIECNALDSITIEIWDWDRVGAAEFMGEIKFSVISVLSSLPRVDTIFHTKTFVVGKKPTTKYNVSGTLTIDFEFRVDKSKVEGKHFGKSLKESLRVARNDGVNHLVDDIVTQLLQGDGTISEGIIRIPGNKPQIMDLKAHLDSGRELAGEYDPYDLAGVLKLYLAELPDSLVPQSIYLKLTDFDYDDPQVFNSIAPILKEMPADNMGVLSKICQFFYELCQNTQITKMAPENIGISIGPTVCLSPALRNDTMAFMVGTKVSATLLSLMVKNAPSFFDWK</sequence>
<organism evidence="5">
    <name type="scientific">Arcella intermedia</name>
    <dbReference type="NCBI Taxonomy" id="1963864"/>
    <lineage>
        <taxon>Eukaryota</taxon>
        <taxon>Amoebozoa</taxon>
        <taxon>Tubulinea</taxon>
        <taxon>Elardia</taxon>
        <taxon>Arcellinida</taxon>
        <taxon>Sphaerothecina</taxon>
        <taxon>Arcellidae</taxon>
        <taxon>Arcella</taxon>
    </lineage>
</organism>
<dbReference type="PANTHER" id="PTHR15228:SF25">
    <property type="entry name" value="F-BAR DOMAIN-CONTAINING PROTEIN"/>
    <property type="match status" value="1"/>
</dbReference>
<evidence type="ECO:0000259" key="3">
    <source>
        <dbReference type="PROSITE" id="PS50004"/>
    </source>
</evidence>
<evidence type="ECO:0008006" key="6">
    <source>
        <dbReference type="Google" id="ProtNLM"/>
    </source>
</evidence>
<dbReference type="GO" id="GO:0005096">
    <property type="term" value="F:GTPase activator activity"/>
    <property type="evidence" value="ECO:0007669"/>
    <property type="project" value="UniProtKB-KW"/>
</dbReference>